<accession>A0ABQ1BAZ2</accession>
<proteinExistence type="predicted"/>
<evidence type="ECO:0000313" key="3">
    <source>
        <dbReference type="Proteomes" id="UP000465266"/>
    </source>
</evidence>
<sequence length="129" mass="13654">MLSPVATLTGLTALLALSNSALGRYISCSSQSSSVGGAWNTNWNIPAHKAQFDVGDGRGRCIMRDAVIGDCVETIGKSDGLRFFDCDNGSVYATFWITNDQCLNVEVDGHHHYCCGETLTTDGAAGCSL</sequence>
<dbReference type="Proteomes" id="UP000465266">
    <property type="component" value="Unassembled WGS sequence"/>
</dbReference>
<comment type="caution">
    <text evidence="2">The sequence shown here is derived from an EMBL/GenBank/DDBJ whole genome shotgun (WGS) entry which is preliminary data.</text>
</comment>
<organism evidence="2 3">
    <name type="scientific">Aspergillus udagawae</name>
    <dbReference type="NCBI Taxonomy" id="91492"/>
    <lineage>
        <taxon>Eukaryota</taxon>
        <taxon>Fungi</taxon>
        <taxon>Dikarya</taxon>
        <taxon>Ascomycota</taxon>
        <taxon>Pezizomycotina</taxon>
        <taxon>Eurotiomycetes</taxon>
        <taxon>Eurotiomycetidae</taxon>
        <taxon>Eurotiales</taxon>
        <taxon>Aspergillaceae</taxon>
        <taxon>Aspergillus</taxon>
        <taxon>Aspergillus subgen. Fumigati</taxon>
    </lineage>
</organism>
<evidence type="ECO:0000313" key="2">
    <source>
        <dbReference type="EMBL" id="GFF97633.1"/>
    </source>
</evidence>
<keyword evidence="1" id="KW-0732">Signal</keyword>
<gene>
    <name evidence="2" type="ORF">IFM53868_09254</name>
</gene>
<dbReference type="EMBL" id="BLKG01000158">
    <property type="protein sequence ID" value="GFF97633.1"/>
    <property type="molecule type" value="Genomic_DNA"/>
</dbReference>
<feature type="signal peptide" evidence="1">
    <location>
        <begin position="1"/>
        <end position="23"/>
    </location>
</feature>
<evidence type="ECO:0008006" key="4">
    <source>
        <dbReference type="Google" id="ProtNLM"/>
    </source>
</evidence>
<feature type="chain" id="PRO_5045870636" description="Cyanovirin-N homolog" evidence="1">
    <location>
        <begin position="24"/>
        <end position="129"/>
    </location>
</feature>
<keyword evidence="3" id="KW-1185">Reference proteome</keyword>
<protein>
    <recommendedName>
        <fullName evidence="4">Cyanovirin-N homolog</fullName>
    </recommendedName>
</protein>
<evidence type="ECO:0000256" key="1">
    <source>
        <dbReference type="SAM" id="SignalP"/>
    </source>
</evidence>
<reference evidence="2 3" key="1">
    <citation type="submission" date="2020-01" db="EMBL/GenBank/DDBJ databases">
        <title>Draft genome sequence of Aspergillus udagawae IFM 53868.</title>
        <authorList>
            <person name="Takahashi H."/>
            <person name="Yaguchi T."/>
        </authorList>
    </citation>
    <scope>NUCLEOTIDE SEQUENCE [LARGE SCALE GENOMIC DNA]</scope>
    <source>
        <strain evidence="2 3">IFM 53868</strain>
    </source>
</reference>
<name>A0ABQ1BAZ2_9EURO</name>